<dbReference type="GeneID" id="36550238"/>
<comment type="caution">
    <text evidence="2">The sequence shown here is derived from an EMBL/GenBank/DDBJ whole genome shotgun (WGS) entry which is preliminary data.</text>
</comment>
<accession>A0A2I2GDB1</accession>
<name>A0A2I2GDB1_9EURO</name>
<reference evidence="2 3" key="1">
    <citation type="submission" date="2016-12" db="EMBL/GenBank/DDBJ databases">
        <title>The genomes of Aspergillus section Nigri reveals drivers in fungal speciation.</title>
        <authorList>
            <consortium name="DOE Joint Genome Institute"/>
            <person name="Vesth T.C."/>
            <person name="Nybo J."/>
            <person name="Theobald S."/>
            <person name="Brandl J."/>
            <person name="Frisvad J.C."/>
            <person name="Nielsen K.F."/>
            <person name="Lyhne E.K."/>
            <person name="Kogle M.E."/>
            <person name="Kuo A."/>
            <person name="Riley R."/>
            <person name="Clum A."/>
            <person name="Nolan M."/>
            <person name="Lipzen A."/>
            <person name="Salamov A."/>
            <person name="Henrissat B."/>
            <person name="Wiebenga A."/>
            <person name="De Vries R.P."/>
            <person name="Grigoriev I.V."/>
            <person name="Mortensen U.H."/>
            <person name="Andersen M.R."/>
            <person name="Baker S.E."/>
        </authorList>
    </citation>
    <scope>NUCLEOTIDE SEQUENCE [LARGE SCALE GENOMIC DNA]</scope>
    <source>
        <strain evidence="2 3">IBT 23096</strain>
    </source>
</reference>
<dbReference type="RefSeq" id="XP_024706152.1">
    <property type="nucleotide sequence ID" value="XM_024842541.1"/>
</dbReference>
<gene>
    <name evidence="2" type="ORF">P170DRAFT_155208</name>
</gene>
<keyword evidence="1" id="KW-0472">Membrane</keyword>
<dbReference type="Proteomes" id="UP000234275">
    <property type="component" value="Unassembled WGS sequence"/>
</dbReference>
<dbReference type="EMBL" id="MSFO01000003">
    <property type="protein sequence ID" value="PLB50850.1"/>
    <property type="molecule type" value="Genomic_DNA"/>
</dbReference>
<evidence type="ECO:0000256" key="1">
    <source>
        <dbReference type="SAM" id="Phobius"/>
    </source>
</evidence>
<feature type="transmembrane region" description="Helical" evidence="1">
    <location>
        <begin position="20"/>
        <end position="45"/>
    </location>
</feature>
<keyword evidence="1" id="KW-1133">Transmembrane helix</keyword>
<sequence length="89" mass="10009">MIRVFFDIMGGLGVLDDRFFGNILFLSILLDFSSIFVFCKVYILLKAVSKSTSPNTAVIEHTAFHTGRVLSREVIAMCQHSLNASFPRH</sequence>
<keyword evidence="3" id="KW-1185">Reference proteome</keyword>
<evidence type="ECO:0000313" key="2">
    <source>
        <dbReference type="EMBL" id="PLB50850.1"/>
    </source>
</evidence>
<protein>
    <submittedName>
        <fullName evidence="2">Uncharacterized protein</fullName>
    </submittedName>
</protein>
<keyword evidence="1" id="KW-0812">Transmembrane</keyword>
<proteinExistence type="predicted"/>
<dbReference type="VEuPathDB" id="FungiDB:P170DRAFT_155208"/>
<organism evidence="2 3">
    <name type="scientific">Aspergillus steynii IBT 23096</name>
    <dbReference type="NCBI Taxonomy" id="1392250"/>
    <lineage>
        <taxon>Eukaryota</taxon>
        <taxon>Fungi</taxon>
        <taxon>Dikarya</taxon>
        <taxon>Ascomycota</taxon>
        <taxon>Pezizomycotina</taxon>
        <taxon>Eurotiomycetes</taxon>
        <taxon>Eurotiomycetidae</taxon>
        <taxon>Eurotiales</taxon>
        <taxon>Aspergillaceae</taxon>
        <taxon>Aspergillus</taxon>
        <taxon>Aspergillus subgen. Circumdati</taxon>
    </lineage>
</organism>
<evidence type="ECO:0000313" key="3">
    <source>
        <dbReference type="Proteomes" id="UP000234275"/>
    </source>
</evidence>
<dbReference type="AlphaFoldDB" id="A0A2I2GDB1"/>